<evidence type="ECO:0000256" key="1">
    <source>
        <dbReference type="SAM" id="MobiDB-lite"/>
    </source>
</evidence>
<comment type="caution">
    <text evidence="2">The sequence shown here is derived from an EMBL/GenBank/DDBJ whole genome shotgun (WGS) entry which is preliminary data.</text>
</comment>
<dbReference type="CDD" id="cd20235">
    <property type="entry name" value="PFM_spherulin-2a-like"/>
    <property type="match status" value="1"/>
</dbReference>
<accession>A0A645GUL5</accession>
<dbReference type="EMBL" id="VSSQ01081589">
    <property type="protein sequence ID" value="MPN30465.1"/>
    <property type="molecule type" value="Genomic_DNA"/>
</dbReference>
<sequence>MSYSHSWGQGGSESKSITVGSSSGVSVQLNPGESVEAVLTASRGVMKVRIVYKAHLTGSTAVNYNPTYKAHHFWSLPITSVMGSASLSTTREFTEDIEIGYYSDAKIELRDPTGQLKATFLAANKPAIEKIAVKAV</sequence>
<gene>
    <name evidence="2" type="ORF">SDC9_177936</name>
</gene>
<reference evidence="2" key="1">
    <citation type="submission" date="2019-08" db="EMBL/GenBank/DDBJ databases">
        <authorList>
            <person name="Kucharzyk K."/>
            <person name="Murdoch R.W."/>
            <person name="Higgins S."/>
            <person name="Loffler F."/>
        </authorList>
    </citation>
    <scope>NUCLEOTIDE SEQUENCE</scope>
</reference>
<feature type="region of interest" description="Disordered" evidence="1">
    <location>
        <begin position="1"/>
        <end position="27"/>
    </location>
</feature>
<organism evidence="2">
    <name type="scientific">bioreactor metagenome</name>
    <dbReference type="NCBI Taxonomy" id="1076179"/>
    <lineage>
        <taxon>unclassified sequences</taxon>
        <taxon>metagenomes</taxon>
        <taxon>ecological metagenomes</taxon>
    </lineage>
</organism>
<name>A0A645GUL5_9ZZZZ</name>
<protein>
    <submittedName>
        <fullName evidence="2">Uncharacterized protein</fullName>
    </submittedName>
</protein>
<proteinExistence type="predicted"/>
<feature type="compositionally biased region" description="Low complexity" evidence="1">
    <location>
        <begin position="12"/>
        <end position="27"/>
    </location>
</feature>
<dbReference type="Gene3D" id="2.170.15.10">
    <property type="entry name" value="Proaerolysin, chain A, domain 3"/>
    <property type="match status" value="1"/>
</dbReference>
<dbReference type="AlphaFoldDB" id="A0A645GUL5"/>
<evidence type="ECO:0000313" key="2">
    <source>
        <dbReference type="EMBL" id="MPN30465.1"/>
    </source>
</evidence>